<dbReference type="Pfam" id="PF00127">
    <property type="entry name" value="Copper-bind"/>
    <property type="match status" value="1"/>
</dbReference>
<dbReference type="AlphaFoldDB" id="A0A0G1WED4"/>
<dbReference type="SUPFAM" id="SSF49299">
    <property type="entry name" value="PKD domain"/>
    <property type="match status" value="2"/>
</dbReference>
<protein>
    <submittedName>
        <fullName evidence="5">Blue (Type 1) copper domain protein</fullName>
    </submittedName>
</protein>
<evidence type="ECO:0000313" key="6">
    <source>
        <dbReference type="Proteomes" id="UP000034120"/>
    </source>
</evidence>
<reference evidence="5 6" key="1">
    <citation type="journal article" date="2015" name="Nature">
        <title>rRNA introns, odd ribosomes, and small enigmatic genomes across a large radiation of phyla.</title>
        <authorList>
            <person name="Brown C.T."/>
            <person name="Hug L.A."/>
            <person name="Thomas B.C."/>
            <person name="Sharon I."/>
            <person name="Castelle C.J."/>
            <person name="Singh A."/>
            <person name="Wilkins M.J."/>
            <person name="Williams K.H."/>
            <person name="Banfield J.F."/>
        </authorList>
    </citation>
    <scope>NUCLEOTIDE SEQUENCE [LARGE SCALE GENOMIC DNA]</scope>
</reference>
<dbReference type="Gene3D" id="1.10.101.10">
    <property type="entry name" value="PGBD-like superfamily/PGBD"/>
    <property type="match status" value="1"/>
</dbReference>
<comment type="caution">
    <text evidence="5">The sequence shown here is derived from an EMBL/GenBank/DDBJ whole genome shotgun (WGS) entry which is preliminary data.</text>
</comment>
<keyword evidence="2" id="KW-0186">Copper</keyword>
<dbReference type="InterPro" id="IPR022409">
    <property type="entry name" value="PKD/Chitinase_dom"/>
</dbReference>
<evidence type="ECO:0000256" key="1">
    <source>
        <dbReference type="ARBA" id="ARBA00022723"/>
    </source>
</evidence>
<dbReference type="SUPFAM" id="SSF49503">
    <property type="entry name" value="Cupredoxins"/>
    <property type="match status" value="1"/>
</dbReference>
<evidence type="ECO:0000256" key="3">
    <source>
        <dbReference type="SAM" id="SignalP"/>
    </source>
</evidence>
<dbReference type="EMBL" id="LCQM01000025">
    <property type="protein sequence ID" value="KKW17113.1"/>
    <property type="molecule type" value="Genomic_DNA"/>
</dbReference>
<accession>A0A0G1WED4</accession>
<dbReference type="InterPro" id="IPR000601">
    <property type="entry name" value="PKD_dom"/>
</dbReference>
<evidence type="ECO:0000259" key="4">
    <source>
        <dbReference type="PROSITE" id="PS50093"/>
    </source>
</evidence>
<feature type="chain" id="PRO_5002540493" evidence="3">
    <location>
        <begin position="28"/>
        <end position="548"/>
    </location>
</feature>
<evidence type="ECO:0000313" key="5">
    <source>
        <dbReference type="EMBL" id="KKW17113.1"/>
    </source>
</evidence>
<dbReference type="PANTHER" id="PTHR36507:SF1">
    <property type="entry name" value="BLL1555 PROTEIN"/>
    <property type="match status" value="1"/>
</dbReference>
<feature type="domain" description="PKD" evidence="4">
    <location>
        <begin position="361"/>
        <end position="453"/>
    </location>
</feature>
<organism evidence="5 6">
    <name type="scientific">Candidatus Kaiserbacteria bacterium GW2011_GWB1_50_17</name>
    <dbReference type="NCBI Taxonomy" id="1618673"/>
    <lineage>
        <taxon>Bacteria</taxon>
        <taxon>Candidatus Kaiseribacteriota</taxon>
    </lineage>
</organism>
<feature type="signal peptide" evidence="3">
    <location>
        <begin position="1"/>
        <end position="27"/>
    </location>
</feature>
<dbReference type="Gene3D" id="2.60.40.10">
    <property type="entry name" value="Immunoglobulins"/>
    <property type="match status" value="2"/>
</dbReference>
<gene>
    <name evidence="5" type="ORF">UY57_C0025G0001</name>
</gene>
<keyword evidence="1" id="KW-0479">Metal-binding</keyword>
<dbReference type="GO" id="GO:0009055">
    <property type="term" value="F:electron transfer activity"/>
    <property type="evidence" value="ECO:0007669"/>
    <property type="project" value="InterPro"/>
</dbReference>
<dbReference type="SMART" id="SM00089">
    <property type="entry name" value="PKD"/>
    <property type="match status" value="2"/>
</dbReference>
<dbReference type="InterPro" id="IPR035986">
    <property type="entry name" value="PKD_dom_sf"/>
</dbReference>
<dbReference type="InterPro" id="IPR013783">
    <property type="entry name" value="Ig-like_fold"/>
</dbReference>
<dbReference type="Gene3D" id="2.60.40.420">
    <property type="entry name" value="Cupredoxins - blue copper proteins"/>
    <property type="match status" value="1"/>
</dbReference>
<dbReference type="InterPro" id="IPR036365">
    <property type="entry name" value="PGBD-like_sf"/>
</dbReference>
<dbReference type="InterPro" id="IPR052721">
    <property type="entry name" value="ET_Amicyanin"/>
</dbReference>
<dbReference type="Proteomes" id="UP000034120">
    <property type="component" value="Unassembled WGS sequence"/>
</dbReference>
<dbReference type="SUPFAM" id="SSF47090">
    <property type="entry name" value="PGBD-like"/>
    <property type="match status" value="1"/>
</dbReference>
<keyword evidence="3" id="KW-0732">Signal</keyword>
<dbReference type="PANTHER" id="PTHR36507">
    <property type="entry name" value="BLL1555 PROTEIN"/>
    <property type="match status" value="1"/>
</dbReference>
<dbReference type="InterPro" id="IPR008972">
    <property type="entry name" value="Cupredoxin"/>
</dbReference>
<name>A0A0G1WED4_9BACT</name>
<sequence length="548" mass="56441">MISSSRTPFVLVALAALLVSFIPYVSAAAQVNVSMTPTAFSSAHITINAGDSVVWTNTDSMPHTVTATDSTFNSGTLQPGQVYSRTFTTPGTYSYYCVFHGAPGGIGMSGTVTVVAPSQTTTVNSSNPAIDDLRTQMQALLNKITQLQQQAGVGTGVPGTVVPSATCPLIGRVLRKGDSGDDVTRLQQFLAQDPLVYPERLVTGYYGPLTEAAVRRWQVQFNIVSSGSPETTGYGQVGPRTAATMAQQCALTGGSTGGSVGGFIKVTPISGNAPLEVSVEATVNTVNSCTGALYTVDWGDGTAPSQISAPAGNCQQLVQTLRHTYQNGGTYQVVLSAGAHRTSATVIVFGSVQPPTTPVSSVDSISASPTTGAAPLSVTFSGIVNGSRSCGGGVYTLDFGDNQNAIIPYPADACQALSYTVVHQYSSGGNFTARLLRGSLSSGALAASASVNVSGNTPDIGPFTVTPGIGGNVLSVEVAFDIATPCSAYDLNWGDGSAHVVQTQGYGSCAQVITTKKFTHTYTQTGPLTITLIRGQRTDTAAITISSY</sequence>
<feature type="domain" description="PKD" evidence="4">
    <location>
        <begin position="484"/>
        <end position="548"/>
    </location>
</feature>
<dbReference type="Pfam" id="PF01471">
    <property type="entry name" value="PG_binding_1"/>
    <property type="match status" value="1"/>
</dbReference>
<dbReference type="InterPro" id="IPR036366">
    <property type="entry name" value="PGBDSf"/>
</dbReference>
<dbReference type="InterPro" id="IPR002477">
    <property type="entry name" value="Peptidoglycan-bd-like"/>
</dbReference>
<proteinExistence type="predicted"/>
<evidence type="ECO:0000256" key="2">
    <source>
        <dbReference type="ARBA" id="ARBA00023008"/>
    </source>
</evidence>
<dbReference type="InterPro" id="IPR000923">
    <property type="entry name" value="BlueCu_1"/>
</dbReference>
<dbReference type="GO" id="GO:0005507">
    <property type="term" value="F:copper ion binding"/>
    <property type="evidence" value="ECO:0007669"/>
    <property type="project" value="InterPro"/>
</dbReference>
<dbReference type="PROSITE" id="PS50093">
    <property type="entry name" value="PKD"/>
    <property type="match status" value="2"/>
</dbReference>